<dbReference type="Proteomes" id="UP001144313">
    <property type="component" value="Unassembled WGS sequence"/>
</dbReference>
<dbReference type="InterPro" id="IPR016181">
    <property type="entry name" value="Acyl_CoA_acyltransferase"/>
</dbReference>
<gene>
    <name evidence="2" type="ORF">GALLR39Z86_06710</name>
</gene>
<dbReference type="EMBL" id="BSDT01000001">
    <property type="protein sequence ID" value="GLI40821.1"/>
    <property type="molecule type" value="Genomic_DNA"/>
</dbReference>
<feature type="domain" description="N-acetyltransferase" evidence="1">
    <location>
        <begin position="6"/>
        <end position="202"/>
    </location>
</feature>
<organism evidence="2 3">
    <name type="scientific">Glycomyces algeriensis</name>
    <dbReference type="NCBI Taxonomy" id="256037"/>
    <lineage>
        <taxon>Bacteria</taxon>
        <taxon>Bacillati</taxon>
        <taxon>Actinomycetota</taxon>
        <taxon>Actinomycetes</taxon>
        <taxon>Glycomycetales</taxon>
        <taxon>Glycomycetaceae</taxon>
        <taxon>Glycomyces</taxon>
    </lineage>
</organism>
<accession>A0A9W6G5D7</accession>
<dbReference type="SUPFAM" id="SSF55729">
    <property type="entry name" value="Acyl-CoA N-acyltransferases (Nat)"/>
    <property type="match status" value="1"/>
</dbReference>
<proteinExistence type="predicted"/>
<dbReference type="GO" id="GO:0016747">
    <property type="term" value="F:acyltransferase activity, transferring groups other than amino-acyl groups"/>
    <property type="evidence" value="ECO:0007669"/>
    <property type="project" value="InterPro"/>
</dbReference>
<name>A0A9W6G5D7_9ACTN</name>
<reference evidence="2" key="1">
    <citation type="submission" date="2022-12" db="EMBL/GenBank/DDBJ databases">
        <title>Reference genome sequencing for broad-spectrum identification of bacterial and archaeal isolates by mass spectrometry.</title>
        <authorList>
            <person name="Sekiguchi Y."/>
            <person name="Tourlousse D.M."/>
        </authorList>
    </citation>
    <scope>NUCLEOTIDE SEQUENCE</scope>
    <source>
        <strain evidence="2">LLR39Z86</strain>
    </source>
</reference>
<evidence type="ECO:0000313" key="2">
    <source>
        <dbReference type="EMBL" id="GLI40821.1"/>
    </source>
</evidence>
<sequence>MRGLGMKYRIMEQTRPGGLVEQVYREVLAPAFPAEELESEAGVIETLEAGLGSLLVAVDDAGRPAGAAFGRWSEASRVQLLAYLAVKPSTRGHGLGGRLLRDAVEAWRERYDPCMIVAEVESPDAPAVHEAYGDPRRRLAFYENAGARALDLPYFQPGMGGPARRVQGMLLLVLHADPSFTQEGADRLAGGPLRTFMEAYLESAEGARPTDWDAKALFKAIDQEGGIPMGRTETDR</sequence>
<evidence type="ECO:0000259" key="1">
    <source>
        <dbReference type="PROSITE" id="PS51186"/>
    </source>
</evidence>
<protein>
    <recommendedName>
        <fullName evidence="1">N-acetyltransferase domain-containing protein</fullName>
    </recommendedName>
</protein>
<comment type="caution">
    <text evidence="2">The sequence shown here is derived from an EMBL/GenBank/DDBJ whole genome shotgun (WGS) entry which is preliminary data.</text>
</comment>
<dbReference type="CDD" id="cd04301">
    <property type="entry name" value="NAT_SF"/>
    <property type="match status" value="1"/>
</dbReference>
<dbReference type="Gene3D" id="3.40.630.30">
    <property type="match status" value="1"/>
</dbReference>
<dbReference type="PROSITE" id="PS51186">
    <property type="entry name" value="GNAT"/>
    <property type="match status" value="1"/>
</dbReference>
<dbReference type="InterPro" id="IPR000182">
    <property type="entry name" value="GNAT_dom"/>
</dbReference>
<evidence type="ECO:0000313" key="3">
    <source>
        <dbReference type="Proteomes" id="UP001144313"/>
    </source>
</evidence>
<dbReference type="AlphaFoldDB" id="A0A9W6G5D7"/>
<keyword evidence="3" id="KW-1185">Reference proteome</keyword>
<dbReference type="Pfam" id="PF13508">
    <property type="entry name" value="Acetyltransf_7"/>
    <property type="match status" value="1"/>
</dbReference>